<dbReference type="PROSITE" id="PS50018">
    <property type="entry name" value="RAS_GTPASE_ACTIV_2"/>
    <property type="match status" value="1"/>
</dbReference>
<dbReference type="AlphaFoldDB" id="A0A7R9AS33"/>
<dbReference type="Pfam" id="PF00616">
    <property type="entry name" value="RasGAP"/>
    <property type="match status" value="2"/>
</dbReference>
<dbReference type="Gene3D" id="2.30.29.30">
    <property type="entry name" value="Pleckstrin-homology domain (PH domain)/Phosphotyrosine-binding domain (PTB)"/>
    <property type="match status" value="1"/>
</dbReference>
<dbReference type="SMART" id="SM00323">
    <property type="entry name" value="RasGAP"/>
    <property type="match status" value="1"/>
</dbReference>
<evidence type="ECO:0000259" key="3">
    <source>
        <dbReference type="PROSITE" id="PS50018"/>
    </source>
</evidence>
<dbReference type="InterPro" id="IPR001849">
    <property type="entry name" value="PH_domain"/>
</dbReference>
<sequence>MSCRQVFVIPTLLIQSRCTQPITSSTAYILGEIVPSKVDAAQPLVRVFMHHGQLVPLIRSLAKWEISKVTDANTIFRGNTLVSKMMDEVMKLAGIHYLHNTLRGPLDLVFQERKPCEIDPTRVRDPNTIQDNLNNLKECCVLLVAKSMLCIVVLLFREFWSFVSCVLLDPGVLCSACCQKYVVFLFQEYVENIFQAISKSALQCPALMCQLFHDLKELASSHFPDNNEVRYSVISGFIFLRFFAPAILGPKLFDLTTEQIDSQTNRTLTLISKTIQSLGNLGSSRSTQQTCKEEYMADVYRAFYTDTHIRAVRQFLEIISASSNPGHRSLDAPVVLKEGVMIKRAQGRKRFGRKNFKQRYFRLTTQDLTYSKNKGGQKGKAFTLTRKRWTLEQSWGDPFVRVC</sequence>
<dbReference type="PANTHER" id="PTHR10194">
    <property type="entry name" value="RAS GTPASE-ACTIVATING PROTEINS"/>
    <property type="match status" value="1"/>
</dbReference>
<protein>
    <recommendedName>
        <fullName evidence="5">Ras-GAP domain-containing protein</fullName>
    </recommendedName>
</protein>
<dbReference type="PROSITE" id="PS50003">
    <property type="entry name" value="PH_DOMAIN"/>
    <property type="match status" value="1"/>
</dbReference>
<gene>
    <name evidence="4" type="ORF">TSIB3V08_LOCUS3472</name>
</gene>
<evidence type="ECO:0008006" key="5">
    <source>
        <dbReference type="Google" id="ProtNLM"/>
    </source>
</evidence>
<name>A0A7R9AS33_TIMSH</name>
<dbReference type="InterPro" id="IPR023152">
    <property type="entry name" value="RasGAP_CS"/>
</dbReference>
<feature type="domain" description="PH" evidence="2">
    <location>
        <begin position="334"/>
        <end position="403"/>
    </location>
</feature>
<dbReference type="CDD" id="cd05128">
    <property type="entry name" value="RasGAP_GAP1_like"/>
    <property type="match status" value="1"/>
</dbReference>
<dbReference type="PROSITE" id="PS00509">
    <property type="entry name" value="RAS_GTPASE_ACTIV_1"/>
    <property type="match status" value="1"/>
</dbReference>
<dbReference type="GO" id="GO:0005096">
    <property type="term" value="F:GTPase activator activity"/>
    <property type="evidence" value="ECO:0007669"/>
    <property type="project" value="UniProtKB-KW"/>
</dbReference>
<reference evidence="4" key="1">
    <citation type="submission" date="2020-11" db="EMBL/GenBank/DDBJ databases">
        <authorList>
            <person name="Tran Van P."/>
        </authorList>
    </citation>
    <scope>NUCLEOTIDE SEQUENCE</scope>
</reference>
<dbReference type="EMBL" id="OC001161">
    <property type="protein sequence ID" value="CAD7259265.1"/>
    <property type="molecule type" value="Genomic_DNA"/>
</dbReference>
<keyword evidence="1" id="KW-0343">GTPase activation</keyword>
<organism evidence="4">
    <name type="scientific">Timema shepardi</name>
    <name type="common">Walking stick</name>
    <dbReference type="NCBI Taxonomy" id="629360"/>
    <lineage>
        <taxon>Eukaryota</taxon>
        <taxon>Metazoa</taxon>
        <taxon>Ecdysozoa</taxon>
        <taxon>Arthropoda</taxon>
        <taxon>Hexapoda</taxon>
        <taxon>Insecta</taxon>
        <taxon>Pterygota</taxon>
        <taxon>Neoptera</taxon>
        <taxon>Polyneoptera</taxon>
        <taxon>Phasmatodea</taxon>
        <taxon>Timematodea</taxon>
        <taxon>Timematoidea</taxon>
        <taxon>Timematidae</taxon>
        <taxon>Timema</taxon>
    </lineage>
</organism>
<dbReference type="PANTHER" id="PTHR10194:SF148">
    <property type="entry name" value="GTPASE-ACTIVATING PROTEIN"/>
    <property type="match status" value="1"/>
</dbReference>
<evidence type="ECO:0000256" key="1">
    <source>
        <dbReference type="ARBA" id="ARBA00022468"/>
    </source>
</evidence>
<dbReference type="SUPFAM" id="SSF48350">
    <property type="entry name" value="GTPase activation domain, GAP"/>
    <property type="match status" value="1"/>
</dbReference>
<dbReference type="Gene3D" id="1.10.506.10">
    <property type="entry name" value="GTPase Activation - p120gap, domain 1"/>
    <property type="match status" value="2"/>
</dbReference>
<dbReference type="InterPro" id="IPR039360">
    <property type="entry name" value="Ras_GTPase"/>
</dbReference>
<dbReference type="InterPro" id="IPR001936">
    <property type="entry name" value="RasGAP_dom"/>
</dbReference>
<feature type="domain" description="Ras-GAP" evidence="3">
    <location>
        <begin position="36"/>
        <end position="280"/>
    </location>
</feature>
<accession>A0A7R9AS33</accession>
<dbReference type="InterPro" id="IPR011993">
    <property type="entry name" value="PH-like_dom_sf"/>
</dbReference>
<evidence type="ECO:0000259" key="2">
    <source>
        <dbReference type="PROSITE" id="PS50003"/>
    </source>
</evidence>
<dbReference type="InterPro" id="IPR008936">
    <property type="entry name" value="Rho_GTPase_activation_prot"/>
</dbReference>
<evidence type="ECO:0000313" key="4">
    <source>
        <dbReference type="EMBL" id="CAD7259265.1"/>
    </source>
</evidence>
<proteinExistence type="predicted"/>